<gene>
    <name evidence="1" type="ORF">RKD21_004221</name>
</gene>
<proteinExistence type="predicted"/>
<keyword evidence="2" id="KW-1185">Reference proteome</keyword>
<protein>
    <submittedName>
        <fullName evidence="1">MFS family permease</fullName>
    </submittedName>
</protein>
<comment type="caution">
    <text evidence="1">The sequence shown here is derived from an EMBL/GenBank/DDBJ whole genome shotgun (WGS) entry which is preliminary data.</text>
</comment>
<evidence type="ECO:0000313" key="1">
    <source>
        <dbReference type="EMBL" id="MEY9813964.1"/>
    </source>
</evidence>
<dbReference type="EMBL" id="JBGCBD010000002">
    <property type="protein sequence ID" value="MEY9813964.1"/>
    <property type="molecule type" value="Genomic_DNA"/>
</dbReference>
<accession>A0ACC6UR80</accession>
<dbReference type="Proteomes" id="UP001565447">
    <property type="component" value="Unassembled WGS sequence"/>
</dbReference>
<sequence length="579" mass="58336">MTGDDARGGRRTEPWDVLTDPYENGTSMSDTLPPPPRLRRPAIAALGVLALALGALQSVVEPALPLLQRELGLGPSEGALVANTMLVTGAVLTPVAGKLGDRYGGKRVLLQLMAVVAAGGLLAGLAPGLPLLLLGQVLQGAMVGVLPLSFILVRAHLPAGRTQTAIGVVVALFTGGGMIGMLGAGLIADHLSWHWMFVLPTLVVVAATVLVARLMPSDAPVRHDERIDWPGVVLLSATLLAFMLGLVLLTGGGLPPLAMCALPALVAVLATAWVRVERRAVSPMVDLRMLARPAMWQACLLTLLVTVTIGMVSLLLPQLLAVSGDGYGFGAGTTDIGLYLLPGVIAGALSDAVGGVAARRFGARAVVAVAALATAAVMFGLAAQHGAAWQLALAKTLTAFAAGLATTALLAHTATAVDPGDTGIATSLLVVTRVIGMVVGAQIAGALLTAGTLAGTKVPAEAAFTTGFAVTGVTAALGLLLVRATRGARGAGTQGTTESAHTVGSARTTETAHTVGSAQITEPAHTPGSVRTTEPAHTARSAHPAGPAQATTPHTPGSVPPAPHTPEPAHTPAKKGPRS</sequence>
<reference evidence="1" key="1">
    <citation type="submission" date="2024-07" db="EMBL/GenBank/DDBJ databases">
        <title>Genome sequencing of plant associated microbes to promote plant fitness in Sorghum bicolor and Oryza sativa.</title>
        <authorList>
            <person name="Coleman-Derr D."/>
        </authorList>
    </citation>
    <scope>NUCLEOTIDE SEQUENCE</scope>
    <source>
        <strain evidence="1">SAI-173</strain>
    </source>
</reference>
<organism evidence="1 2">
    <name type="scientific">Streptomyces albogriseolus</name>
    <dbReference type="NCBI Taxonomy" id="1887"/>
    <lineage>
        <taxon>Bacteria</taxon>
        <taxon>Bacillati</taxon>
        <taxon>Actinomycetota</taxon>
        <taxon>Actinomycetes</taxon>
        <taxon>Kitasatosporales</taxon>
        <taxon>Streptomycetaceae</taxon>
        <taxon>Streptomyces</taxon>
        <taxon>Streptomyces albogriseolus group</taxon>
    </lineage>
</organism>
<evidence type="ECO:0000313" key="2">
    <source>
        <dbReference type="Proteomes" id="UP001565447"/>
    </source>
</evidence>
<name>A0ACC6UR80_STRAO</name>